<dbReference type="PROSITE" id="PS51257">
    <property type="entry name" value="PROKAR_LIPOPROTEIN"/>
    <property type="match status" value="1"/>
</dbReference>
<keyword evidence="1" id="KW-0812">Transmembrane</keyword>
<dbReference type="EMBL" id="WTVR01000039">
    <property type="protein sequence ID" value="NMF90313.1"/>
    <property type="molecule type" value="Genomic_DNA"/>
</dbReference>
<keyword evidence="1" id="KW-0472">Membrane</keyword>
<dbReference type="InterPro" id="IPR006976">
    <property type="entry name" value="VanZ-like"/>
</dbReference>
<feature type="transmembrane region" description="Helical" evidence="1">
    <location>
        <begin position="12"/>
        <end position="31"/>
    </location>
</feature>
<evidence type="ECO:0000313" key="3">
    <source>
        <dbReference type="EMBL" id="NMF90313.1"/>
    </source>
</evidence>
<feature type="transmembrane region" description="Helical" evidence="1">
    <location>
        <begin position="150"/>
        <end position="171"/>
    </location>
</feature>
<dbReference type="RefSeq" id="WP_169207658.1">
    <property type="nucleotide sequence ID" value="NZ_CP059560.1"/>
</dbReference>
<feature type="transmembrane region" description="Helical" evidence="1">
    <location>
        <begin position="51"/>
        <end position="72"/>
    </location>
</feature>
<proteinExistence type="predicted"/>
<feature type="transmembrane region" description="Helical" evidence="1">
    <location>
        <begin position="119"/>
        <end position="138"/>
    </location>
</feature>
<dbReference type="Pfam" id="PF04892">
    <property type="entry name" value="VanZ"/>
    <property type="match status" value="1"/>
</dbReference>
<feature type="transmembrane region" description="Helical" evidence="1">
    <location>
        <begin position="233"/>
        <end position="253"/>
    </location>
</feature>
<evidence type="ECO:0000259" key="2">
    <source>
        <dbReference type="Pfam" id="PF04892"/>
    </source>
</evidence>
<evidence type="ECO:0000256" key="1">
    <source>
        <dbReference type="SAM" id="Phobius"/>
    </source>
</evidence>
<reference evidence="3 4" key="1">
    <citation type="submission" date="2019-12" db="EMBL/GenBank/DDBJ databases">
        <title>Comparative genomics gives insights into the taxonomy of the Azoarcus-Aromatoleum group and reveals separate origins of nif in the plant-associated Azoarcus and non-plant-associated Aromatoleum sub-groups.</title>
        <authorList>
            <person name="Lafos M."/>
            <person name="Maluk M."/>
            <person name="Batista M."/>
            <person name="Junghare M."/>
            <person name="Carmona M."/>
            <person name="Faoro H."/>
            <person name="Cruz L.M."/>
            <person name="Battistoni F."/>
            <person name="De Souza E."/>
            <person name="Pedrosa F."/>
            <person name="Chen W.-M."/>
            <person name="Poole P.S."/>
            <person name="Dixon R.A."/>
            <person name="James E.K."/>
        </authorList>
    </citation>
    <scope>NUCLEOTIDE SEQUENCE [LARGE SCALE GENOMIC DNA]</scope>
    <source>
        <strain evidence="3 4">ToN1</strain>
    </source>
</reference>
<evidence type="ECO:0000313" key="4">
    <source>
        <dbReference type="Proteomes" id="UP000652074"/>
    </source>
</evidence>
<protein>
    <submittedName>
        <fullName evidence="3">VanZ family protein</fullName>
    </submittedName>
</protein>
<comment type="caution">
    <text evidence="3">The sequence shown here is derived from an EMBL/GenBank/DDBJ whole genome shotgun (WGS) entry which is preliminary data.</text>
</comment>
<feature type="domain" description="VanZ-like" evidence="2">
    <location>
        <begin position="55"/>
        <end position="128"/>
    </location>
</feature>
<feature type="transmembrane region" description="Helical" evidence="1">
    <location>
        <begin position="79"/>
        <end position="99"/>
    </location>
</feature>
<keyword evidence="4" id="KW-1185">Reference proteome</keyword>
<accession>A0ABX1MUN8</accession>
<name>A0ABX1MUN8_9RHOO</name>
<dbReference type="Proteomes" id="UP000652074">
    <property type="component" value="Unassembled WGS sequence"/>
</dbReference>
<gene>
    <name evidence="3" type="ORF">GPA26_17735</name>
</gene>
<feature type="transmembrane region" description="Helical" evidence="1">
    <location>
        <begin position="202"/>
        <end position="221"/>
    </location>
</feature>
<feature type="transmembrane region" description="Helical" evidence="1">
    <location>
        <begin position="273"/>
        <end position="298"/>
    </location>
</feature>
<sequence length="359" mass="38741">MPHARAVSSLPRHIAVAYGLLIVYACLHPLTGWRPTGLPLLDFLAAPWPKYYRSADIVLNVLGFLPFGFVLAPALPQRLGRGAGVAISTLVAALLSFAMEVTQNFLPTRVPSNVDLACNITGALIGALAGARWGHPLFDQSGWLHRWRSACIIPGHIGDFGLILLGLWLLAQFTPDRVLFGSGDLRQLLGLPTPLRFEPERYILLETVQVAVTTLGVGLFARCMMRSASPWPIALLLLLGIGAKSVATASFYLPGEALLWLTPGTRQGLLLGLPLLAATLLLASVLQHALAGVALLAATSLTNLLPENPYFEVGHRMLGQGNFLNFHGLTELSANLWPFLALAYLSAVGLWRGEHLTRH</sequence>
<keyword evidence="1" id="KW-1133">Transmembrane helix</keyword>
<organism evidence="3 4">
    <name type="scientific">Aromatoleum petrolei</name>
    <dbReference type="NCBI Taxonomy" id="76116"/>
    <lineage>
        <taxon>Bacteria</taxon>
        <taxon>Pseudomonadati</taxon>
        <taxon>Pseudomonadota</taxon>
        <taxon>Betaproteobacteria</taxon>
        <taxon>Rhodocyclales</taxon>
        <taxon>Rhodocyclaceae</taxon>
        <taxon>Aromatoleum</taxon>
    </lineage>
</organism>